<evidence type="ECO:0000313" key="2">
    <source>
        <dbReference type="EMBL" id="SFC09608.1"/>
    </source>
</evidence>
<sequence>MPKGDYQETTMSEQDTTEPKQSDPYCNRDDLERLEEATDSDVADAIAELEGAESDDE</sequence>
<protein>
    <submittedName>
        <fullName evidence="2">Uncharacterized protein</fullName>
    </submittedName>
</protein>
<organism evidence="2 3">
    <name type="scientific">Natronobacterium haloterrestre</name>
    <name type="common">Halobiforma haloterrestris</name>
    <dbReference type="NCBI Taxonomy" id="148448"/>
    <lineage>
        <taxon>Archaea</taxon>
        <taxon>Methanobacteriati</taxon>
        <taxon>Methanobacteriota</taxon>
        <taxon>Stenosarchaea group</taxon>
        <taxon>Halobacteria</taxon>
        <taxon>Halobacteriales</taxon>
        <taxon>Natrialbaceae</taxon>
        <taxon>Natronobacterium</taxon>
    </lineage>
</organism>
<proteinExistence type="predicted"/>
<dbReference type="Proteomes" id="UP000199161">
    <property type="component" value="Unassembled WGS sequence"/>
</dbReference>
<evidence type="ECO:0000313" key="3">
    <source>
        <dbReference type="Proteomes" id="UP000199161"/>
    </source>
</evidence>
<gene>
    <name evidence="2" type="ORF">SAMN05444422_104242</name>
</gene>
<accession>A0A1I1GIB3</accession>
<feature type="compositionally biased region" description="Basic and acidic residues" evidence="1">
    <location>
        <begin position="17"/>
        <end position="27"/>
    </location>
</feature>
<keyword evidence="3" id="KW-1185">Reference proteome</keyword>
<evidence type="ECO:0000256" key="1">
    <source>
        <dbReference type="SAM" id="MobiDB-lite"/>
    </source>
</evidence>
<reference evidence="3" key="1">
    <citation type="submission" date="2016-10" db="EMBL/GenBank/DDBJ databases">
        <authorList>
            <person name="Varghese N."/>
            <person name="Submissions S."/>
        </authorList>
    </citation>
    <scope>NUCLEOTIDE SEQUENCE [LARGE SCALE GENOMIC DNA]</scope>
    <source>
        <strain evidence="3">DSM 13078</strain>
    </source>
</reference>
<name>A0A1I1GIB3_NATHA</name>
<dbReference type="EMBL" id="FOKW01000004">
    <property type="protein sequence ID" value="SFC09608.1"/>
    <property type="molecule type" value="Genomic_DNA"/>
</dbReference>
<dbReference type="AlphaFoldDB" id="A0A1I1GIB3"/>
<feature type="region of interest" description="Disordered" evidence="1">
    <location>
        <begin position="1"/>
        <end position="27"/>
    </location>
</feature>